<name>A0A3S2TY36_9FLAO</name>
<accession>A0A3S2TY36</accession>
<evidence type="ECO:0000313" key="1">
    <source>
        <dbReference type="EMBL" id="RVT71203.1"/>
    </source>
</evidence>
<sequence>MLENPEKSKIEFNENYEQLLIQSSYYRVLANHIKGSYPLVYQGLCLYSLLEQYVEPKIVEILKLEIEYRKQNYPLSGCTELAYKDIYDLINDELEEYEKEEYLKQFDLDLNPIIDTEFLV</sequence>
<organism evidence="1 2">
    <name type="scientific">Flavobacterium sufflavum</name>
    <dbReference type="NCBI Taxonomy" id="1921138"/>
    <lineage>
        <taxon>Bacteria</taxon>
        <taxon>Pseudomonadati</taxon>
        <taxon>Bacteroidota</taxon>
        <taxon>Flavobacteriia</taxon>
        <taxon>Flavobacteriales</taxon>
        <taxon>Flavobacteriaceae</taxon>
        <taxon>Flavobacterium</taxon>
    </lineage>
</organism>
<reference evidence="1 2" key="1">
    <citation type="submission" date="2019-01" db="EMBL/GenBank/DDBJ databases">
        <authorList>
            <person name="Chen W.-M."/>
        </authorList>
    </citation>
    <scope>NUCLEOTIDE SEQUENCE [LARGE SCALE GENOMIC DNA]</scope>
    <source>
        <strain evidence="1 2">BBQ-12</strain>
    </source>
</reference>
<dbReference type="AlphaFoldDB" id="A0A3S2TY36"/>
<dbReference type="OrthoDB" id="1363793at2"/>
<dbReference type="Proteomes" id="UP000285211">
    <property type="component" value="Unassembled WGS sequence"/>
</dbReference>
<gene>
    <name evidence="1" type="ORF">EOD40_17485</name>
</gene>
<dbReference type="EMBL" id="SACJ01000017">
    <property type="protein sequence ID" value="RVT71203.1"/>
    <property type="molecule type" value="Genomic_DNA"/>
</dbReference>
<proteinExistence type="predicted"/>
<dbReference type="RefSeq" id="WP_128197750.1">
    <property type="nucleotide sequence ID" value="NZ_SACJ01000017.1"/>
</dbReference>
<protein>
    <submittedName>
        <fullName evidence="1">Uncharacterized protein</fullName>
    </submittedName>
</protein>
<comment type="caution">
    <text evidence="1">The sequence shown here is derived from an EMBL/GenBank/DDBJ whole genome shotgun (WGS) entry which is preliminary data.</text>
</comment>
<keyword evidence="2" id="KW-1185">Reference proteome</keyword>
<evidence type="ECO:0000313" key="2">
    <source>
        <dbReference type="Proteomes" id="UP000285211"/>
    </source>
</evidence>